<reference evidence="2 3" key="1">
    <citation type="journal article" date="2009" name="Science">
        <title>Green evolution and dynamic adaptations revealed by genomes of the marine picoeukaryotes Micromonas.</title>
        <authorList>
            <person name="Worden A.Z."/>
            <person name="Lee J.H."/>
            <person name="Mock T."/>
            <person name="Rouze P."/>
            <person name="Simmons M.P."/>
            <person name="Aerts A.L."/>
            <person name="Allen A.E."/>
            <person name="Cuvelier M.L."/>
            <person name="Derelle E."/>
            <person name="Everett M.V."/>
            <person name="Foulon E."/>
            <person name="Grimwood J."/>
            <person name="Gundlach H."/>
            <person name="Henrissat B."/>
            <person name="Napoli C."/>
            <person name="McDonald S.M."/>
            <person name="Parker M.S."/>
            <person name="Rombauts S."/>
            <person name="Salamov A."/>
            <person name="Von Dassow P."/>
            <person name="Badger J.H."/>
            <person name="Coutinho P.M."/>
            <person name="Demir E."/>
            <person name="Dubchak I."/>
            <person name="Gentemann C."/>
            <person name="Eikrem W."/>
            <person name="Gready J.E."/>
            <person name="John U."/>
            <person name="Lanier W."/>
            <person name="Lindquist E.A."/>
            <person name="Lucas S."/>
            <person name="Mayer K.F."/>
            <person name="Moreau H."/>
            <person name="Not F."/>
            <person name="Otillar R."/>
            <person name="Panaud O."/>
            <person name="Pangilinan J."/>
            <person name="Paulsen I."/>
            <person name="Piegu B."/>
            <person name="Poliakov A."/>
            <person name="Robbens S."/>
            <person name="Schmutz J."/>
            <person name="Toulza E."/>
            <person name="Wyss T."/>
            <person name="Zelensky A."/>
            <person name="Zhou K."/>
            <person name="Armbrust E.V."/>
            <person name="Bhattacharya D."/>
            <person name="Goodenough U.W."/>
            <person name="Van de Peer Y."/>
            <person name="Grigoriev I.V."/>
        </authorList>
    </citation>
    <scope>NUCLEOTIDE SEQUENCE [LARGE SCALE GENOMIC DNA]</scope>
    <source>
        <strain evidence="2 3">CCMP1545</strain>
    </source>
</reference>
<protein>
    <submittedName>
        <fullName evidence="2">Predicted protein</fullName>
    </submittedName>
</protein>
<evidence type="ECO:0000313" key="3">
    <source>
        <dbReference type="Proteomes" id="UP000001876"/>
    </source>
</evidence>
<dbReference type="RefSeq" id="XP_003063084.1">
    <property type="nucleotide sequence ID" value="XM_003063038.1"/>
</dbReference>
<dbReference type="AlphaFoldDB" id="C1N501"/>
<evidence type="ECO:0000313" key="2">
    <source>
        <dbReference type="EMBL" id="EEH53023.1"/>
    </source>
</evidence>
<accession>C1N501</accession>
<feature type="region of interest" description="Disordered" evidence="1">
    <location>
        <begin position="54"/>
        <end position="105"/>
    </location>
</feature>
<feature type="compositionally biased region" description="Basic and acidic residues" evidence="1">
    <location>
        <begin position="156"/>
        <end position="165"/>
    </location>
</feature>
<gene>
    <name evidence="2" type="ORF">MICPUCDRAFT_52741</name>
</gene>
<evidence type="ECO:0000256" key="1">
    <source>
        <dbReference type="SAM" id="MobiDB-lite"/>
    </source>
</evidence>
<dbReference type="EMBL" id="GG663747">
    <property type="protein sequence ID" value="EEH53023.1"/>
    <property type="molecule type" value="Genomic_DNA"/>
</dbReference>
<dbReference type="Proteomes" id="UP000001876">
    <property type="component" value="Unassembled WGS sequence"/>
</dbReference>
<organism evidence="3">
    <name type="scientific">Micromonas pusilla (strain CCMP1545)</name>
    <name type="common">Picoplanktonic green alga</name>
    <dbReference type="NCBI Taxonomy" id="564608"/>
    <lineage>
        <taxon>Eukaryota</taxon>
        <taxon>Viridiplantae</taxon>
        <taxon>Chlorophyta</taxon>
        <taxon>Mamiellophyceae</taxon>
        <taxon>Mamiellales</taxon>
        <taxon>Mamiellaceae</taxon>
        <taxon>Micromonas</taxon>
    </lineage>
</organism>
<proteinExistence type="predicted"/>
<feature type="region of interest" description="Disordered" evidence="1">
    <location>
        <begin position="146"/>
        <end position="167"/>
    </location>
</feature>
<dbReference type="GeneID" id="9688323"/>
<feature type="region of interest" description="Disordered" evidence="1">
    <location>
        <begin position="267"/>
        <end position="303"/>
    </location>
</feature>
<name>C1N501_MICPC</name>
<keyword evidence="3" id="KW-1185">Reference proteome</keyword>
<feature type="compositionally biased region" description="Low complexity" evidence="1">
    <location>
        <begin position="66"/>
        <end position="88"/>
    </location>
</feature>
<sequence length="333" mass="34436">MWKSPAVSGSIKRICAAAPAWKFSESREVLSAYEMGAPLAPFAFARVPAAATRSAWPEPAPRRPPAARASGAFARASAPRAGLASARPGGERAAKPPRSGAARGAPLTSFPFVRVTAATRAVGAEPVPWRRPAARASVAADRAFASRPGITSTRPAGERAAEPSRRGTPLAPFAFARVSARGDATRGRAATLGPPGASVAGVARARRRAERRGAVAVTVAPCFSQPSRRSSTRSGRRIRPLTIVHPSSFSYGDAWFGAARVTRVDSSAGVAGTRDTTGDDGVSNASTAKGEAGGASSSSSSSSSLTTAIDWRIGYTVALRVHWFPYSTTALAW</sequence>
<dbReference type="KEGG" id="mpp:MICPUCDRAFT_52741"/>